<dbReference type="Pfam" id="PF17892">
    <property type="entry name" value="Cadherin_5"/>
    <property type="match status" value="3"/>
</dbReference>
<keyword evidence="5" id="KW-1185">Reference proteome</keyword>
<dbReference type="EMBL" id="RQXV01000003">
    <property type="protein sequence ID" value="RRD00017.1"/>
    <property type="molecule type" value="Genomic_DNA"/>
</dbReference>
<gene>
    <name evidence="4" type="ORF">EHS89_07325</name>
</gene>
<protein>
    <submittedName>
        <fullName evidence="4">Tandem-95 repeat protein</fullName>
    </submittedName>
</protein>
<dbReference type="NCBIfam" id="TIGR01965">
    <property type="entry name" value="VCBS_repeat"/>
    <property type="match status" value="2"/>
</dbReference>
<feature type="compositionally biased region" description="Polar residues" evidence="1">
    <location>
        <begin position="104"/>
        <end position="115"/>
    </location>
</feature>
<accession>A0A3P1SS56</accession>
<sequence length="1276" mass="137023">MSGSIVLTQNNGELITADLNASQQVDLTVINSVSLPFNRTDIQSLEFDGDALTLTLSSGENIEFTAFTDAEGTLVPVYQENGSLLFDSIAELLSELNATAAGPEQTTTKISNGSGFTPADEQSEPTTENSNSYRNLREALDGPSFINQAFTEATEVLAANQAPIAENESFSYNEAEQENGLLTGNLLVNDSDIDSPSIAISSVEGLPLNDSSVTVTLATGVQVTVFQNGLFVVLNHKAVYGDLSEAETVFDQLNYEVSDGISSSSAVMDFSVTGTNDAPAIGPIEHPDVNEDDAAFTINLLDGATDAEGDALSIEHVTITAVDNRPVIFTEQDGVINIDPSQFNNLPEKAELQLTINYQVSDQQDSTANTATVIITGTNDAPAIGPIEHPDVNEDDAAFTINLLDGATDVEGDALSIEQVSVTAADNRPVIFTEQDGVLSIDPSQFNNLPEKAELQLTINYQVSDQQDSTVNTATVIITGTNDAPAIGPIEHPDVNEDDAAFTINLLDGATDAEGDALSIEHVTITAVDNRPVIFTEQDGVINIDPSQFNNLPEKAELQLTINYQVSDQQDSTANTATVTVIGSYDALMVGDRQFSNTEKNSSANLILNSKKLWQQGILDSDNPDTNYKTVNINDDQVHSPEITAIRLPEGVTYQTLGFASEQEMLNEIVSGLQVVNRSKGSDYLKINYQNNFDFLAKGEQAEIDIQYQLETLSSESSGPLTATLVIGGLNAGHKFIRQQGDQLSKNLTESDQALHFEGTMSIADADLNDTHSLSVVKVIAHTTQISNPDLLNMLSLSTDKLAEIKIDAGQAKDQFIWNFDAAPQSFDFLSAGQKLVIAYSLKLSQTDGLGKDRFQTIRVQIRGTNDKPEISLDESSETEFSFNEDDTGTLAGGNFSVQDIDVNDTVTVKVSSVKANGPTGGMKTSALLKMLSIIDGNNIVKGETEADYEWQFSAKDSQFDFLPAGKELVLTYTIQARDSAKQSDTQQIKITISGTNDAPVIAENFVLSATINDTATSKVISPITNKLWRKGKIGDVDSNHSVKQLDVAKDSVQIAGLEIVDDSGNPVYSEADDNHVLNTLGLDRASLTTQLQNDLIIVNKGNSIKLDLSDAGLATLPRGVNLKISLQYKITDGIENSNAAEAEVTVKGTSQLLRIDADQIIETDGITSLSLDNAIVDIDALINNKFIKQSINHIDLTGDGENTLSGLEAADVLSLTNDQPLLIEGDTEDHVLLKNPDAWSNTGVQNIDGISYNVFTLEGAIVKIDTDIDTNADIV</sequence>
<feature type="domain" description="Cadherin-like" evidence="3">
    <location>
        <begin position="275"/>
        <end position="375"/>
    </location>
</feature>
<dbReference type="InterPro" id="IPR041690">
    <property type="entry name" value="Cadherin_5"/>
</dbReference>
<feature type="domain" description="RapA2 cadherin-like" evidence="2">
    <location>
        <begin position="155"/>
        <end position="217"/>
    </location>
</feature>
<dbReference type="RefSeq" id="WP_124925487.1">
    <property type="nucleotide sequence ID" value="NZ_BMOH01000005.1"/>
</dbReference>
<feature type="domain" description="Cadherin-like" evidence="3">
    <location>
        <begin position="378"/>
        <end position="476"/>
    </location>
</feature>
<dbReference type="InterPro" id="IPR040853">
    <property type="entry name" value="RapA2_cadherin-like"/>
</dbReference>
<dbReference type="Proteomes" id="UP000267535">
    <property type="component" value="Unassembled WGS sequence"/>
</dbReference>
<organism evidence="4 5">
    <name type="scientific">Amphritea balenae</name>
    <dbReference type="NCBI Taxonomy" id="452629"/>
    <lineage>
        <taxon>Bacteria</taxon>
        <taxon>Pseudomonadati</taxon>
        <taxon>Pseudomonadota</taxon>
        <taxon>Gammaproteobacteria</taxon>
        <taxon>Oceanospirillales</taxon>
        <taxon>Oceanospirillaceae</taxon>
        <taxon>Amphritea</taxon>
    </lineage>
</organism>
<comment type="caution">
    <text evidence="4">The sequence shown here is derived from an EMBL/GenBank/DDBJ whole genome shotgun (WGS) entry which is preliminary data.</text>
</comment>
<evidence type="ECO:0000259" key="3">
    <source>
        <dbReference type="Pfam" id="PF17892"/>
    </source>
</evidence>
<evidence type="ECO:0000313" key="4">
    <source>
        <dbReference type="EMBL" id="RRD00017.1"/>
    </source>
</evidence>
<evidence type="ECO:0000256" key="1">
    <source>
        <dbReference type="SAM" id="MobiDB-lite"/>
    </source>
</evidence>
<dbReference type="AlphaFoldDB" id="A0A3P1SS56"/>
<reference evidence="4 5" key="1">
    <citation type="submission" date="2018-11" db="EMBL/GenBank/DDBJ databases">
        <title>The draft genome sequence of Amphritea balenae JAMM 1525T.</title>
        <authorList>
            <person name="Fang Z."/>
            <person name="Zhang Y."/>
            <person name="Han X."/>
        </authorList>
    </citation>
    <scope>NUCLEOTIDE SEQUENCE [LARGE SCALE GENOMIC DNA]</scope>
    <source>
        <strain evidence="4 5">JAMM 1525</strain>
    </source>
</reference>
<feature type="domain" description="Cadherin-like" evidence="3">
    <location>
        <begin position="481"/>
        <end position="581"/>
    </location>
</feature>
<evidence type="ECO:0000259" key="2">
    <source>
        <dbReference type="Pfam" id="PF17803"/>
    </source>
</evidence>
<feature type="region of interest" description="Disordered" evidence="1">
    <location>
        <begin position="100"/>
        <end position="131"/>
    </location>
</feature>
<dbReference type="NCBIfam" id="NF012211">
    <property type="entry name" value="tand_rpt_95"/>
    <property type="match status" value="1"/>
</dbReference>
<dbReference type="Pfam" id="PF17803">
    <property type="entry name" value="Cadherin_4"/>
    <property type="match status" value="1"/>
</dbReference>
<evidence type="ECO:0000313" key="5">
    <source>
        <dbReference type="Proteomes" id="UP000267535"/>
    </source>
</evidence>
<name>A0A3P1SS56_9GAMM</name>
<dbReference type="InterPro" id="IPR010221">
    <property type="entry name" value="VCBS_dom"/>
</dbReference>
<dbReference type="OrthoDB" id="8612583at2"/>
<proteinExistence type="predicted"/>